<evidence type="ECO:0000313" key="2">
    <source>
        <dbReference type="EMBL" id="PIR98176.1"/>
    </source>
</evidence>
<feature type="transmembrane region" description="Helical" evidence="1">
    <location>
        <begin position="39"/>
        <end position="60"/>
    </location>
</feature>
<comment type="caution">
    <text evidence="2">The sequence shown here is derived from an EMBL/GenBank/DDBJ whole genome shotgun (WGS) entry which is preliminary data.</text>
</comment>
<organism evidence="2 3">
    <name type="scientific">Candidatus Colwellbacteria bacterium CG10_big_fil_rev_8_21_14_0_10_42_22</name>
    <dbReference type="NCBI Taxonomy" id="1974540"/>
    <lineage>
        <taxon>Bacteria</taxon>
        <taxon>Candidatus Colwelliibacteriota</taxon>
    </lineage>
</organism>
<evidence type="ECO:0000313" key="3">
    <source>
        <dbReference type="Proteomes" id="UP000231466"/>
    </source>
</evidence>
<keyword evidence="1" id="KW-1133">Transmembrane helix</keyword>
<proteinExistence type="predicted"/>
<keyword evidence="1" id="KW-0472">Membrane</keyword>
<name>A0A2H0VGF9_9BACT</name>
<sequence length="65" mass="7658">MKNFFKPITLKWWQVGVVKVALISFGILVGIVWSSFFEAWIPTLLALLIVSWAYLVAIWFRNWKD</sequence>
<keyword evidence="1" id="KW-0812">Transmembrane</keyword>
<evidence type="ECO:0000256" key="1">
    <source>
        <dbReference type="SAM" id="Phobius"/>
    </source>
</evidence>
<dbReference type="Proteomes" id="UP000231466">
    <property type="component" value="Unassembled WGS sequence"/>
</dbReference>
<feature type="transmembrane region" description="Helical" evidence="1">
    <location>
        <begin position="12"/>
        <end position="33"/>
    </location>
</feature>
<reference evidence="3" key="1">
    <citation type="submission" date="2017-09" db="EMBL/GenBank/DDBJ databases">
        <title>Depth-based differentiation of microbial function through sediment-hosted aquifers and enrichment of novel symbionts in the deep terrestrial subsurface.</title>
        <authorList>
            <person name="Probst A.J."/>
            <person name="Ladd B."/>
            <person name="Jarett J.K."/>
            <person name="Geller-Mcgrath D.E."/>
            <person name="Sieber C.M.K."/>
            <person name="Emerson J.B."/>
            <person name="Anantharaman K."/>
            <person name="Thomas B.C."/>
            <person name="Malmstrom R."/>
            <person name="Stieglmeier M."/>
            <person name="Klingl A."/>
            <person name="Woyke T."/>
            <person name="Ryan C.M."/>
            <person name="Banfield J.F."/>
        </authorList>
    </citation>
    <scope>NUCLEOTIDE SEQUENCE [LARGE SCALE GENOMIC DNA]</scope>
</reference>
<protein>
    <submittedName>
        <fullName evidence="2">Uncharacterized protein</fullName>
    </submittedName>
</protein>
<gene>
    <name evidence="2" type="ORF">COT89_00475</name>
</gene>
<dbReference type="AlphaFoldDB" id="A0A2H0VGF9"/>
<dbReference type="EMBL" id="PFAH01000002">
    <property type="protein sequence ID" value="PIR98176.1"/>
    <property type="molecule type" value="Genomic_DNA"/>
</dbReference>
<accession>A0A2H0VGF9</accession>